<feature type="chain" id="PRO_5022244465" evidence="1">
    <location>
        <begin position="20"/>
        <end position="307"/>
    </location>
</feature>
<gene>
    <name evidence="2" type="ORF">FO440_11715</name>
</gene>
<dbReference type="Pfam" id="PF14903">
    <property type="entry name" value="WG_beta_rep"/>
    <property type="match status" value="1"/>
</dbReference>
<dbReference type="PANTHER" id="PTHR37841:SF1">
    <property type="entry name" value="DUF3298 DOMAIN-CONTAINING PROTEIN"/>
    <property type="match status" value="1"/>
</dbReference>
<dbReference type="AlphaFoldDB" id="A0A556MKS7"/>
<feature type="signal peptide" evidence="1">
    <location>
        <begin position="1"/>
        <end position="19"/>
    </location>
</feature>
<dbReference type="Proteomes" id="UP000318733">
    <property type="component" value="Unassembled WGS sequence"/>
</dbReference>
<dbReference type="InterPro" id="IPR032774">
    <property type="entry name" value="WG_beta_rep"/>
</dbReference>
<reference evidence="2 3" key="1">
    <citation type="submission" date="2019-07" db="EMBL/GenBank/DDBJ databases">
        <authorList>
            <person name="Huq M.A."/>
        </authorList>
    </citation>
    <scope>NUCLEOTIDE SEQUENCE [LARGE SCALE GENOMIC DNA]</scope>
    <source>
        <strain evidence="2 3">MAH-19</strain>
    </source>
</reference>
<sequence length="307" mass="35376">MKIILLFLILISVTGNCYSQNNALKASYPFDLETLKTLSDNRVQYDSVAPMYLAGGFTYVNTKSKLPVVKKKFEEAYPFVRDFGLVKVDGKYGIINRHGDFVVKPTFPQFQLVWNVNYGVWLDIDRYFSFIQGKLIYEPEILCSEPAGPQLYCYKQGKKFGLIFKHDTIKKPIFDSIYANTDRIAIVSLSGKIGIIDHTGKVLNKLNYNSYAGPTGYKGILKFALKQKDTWHYFNQNKKLFESKFQPAFSDGVFLVRVDKRYNYLDEEGNLALSKNYKWISNYGDIAINENDKIVFLLKGKKVLTYY</sequence>
<keyword evidence="1" id="KW-0732">Signal</keyword>
<dbReference type="RefSeq" id="WP_144248457.1">
    <property type="nucleotide sequence ID" value="NZ_VLPK01000002.1"/>
</dbReference>
<accession>A0A556MKS7</accession>
<dbReference type="OrthoDB" id="623514at2"/>
<dbReference type="PANTHER" id="PTHR37841">
    <property type="entry name" value="GLR2918 PROTEIN"/>
    <property type="match status" value="1"/>
</dbReference>
<evidence type="ECO:0000313" key="3">
    <source>
        <dbReference type="Proteomes" id="UP000318733"/>
    </source>
</evidence>
<proteinExistence type="predicted"/>
<keyword evidence="3" id="KW-1185">Reference proteome</keyword>
<evidence type="ECO:0000313" key="2">
    <source>
        <dbReference type="EMBL" id="TSJ40419.1"/>
    </source>
</evidence>
<comment type="caution">
    <text evidence="2">The sequence shown here is derived from an EMBL/GenBank/DDBJ whole genome shotgun (WGS) entry which is preliminary data.</text>
</comment>
<dbReference type="EMBL" id="VLPK01000002">
    <property type="protein sequence ID" value="TSJ40419.1"/>
    <property type="molecule type" value="Genomic_DNA"/>
</dbReference>
<evidence type="ECO:0000256" key="1">
    <source>
        <dbReference type="SAM" id="SignalP"/>
    </source>
</evidence>
<organism evidence="2 3">
    <name type="scientific">Mucilaginibacter corticis</name>
    <dbReference type="NCBI Taxonomy" id="2597670"/>
    <lineage>
        <taxon>Bacteria</taxon>
        <taxon>Pseudomonadati</taxon>
        <taxon>Bacteroidota</taxon>
        <taxon>Sphingobacteriia</taxon>
        <taxon>Sphingobacteriales</taxon>
        <taxon>Sphingobacteriaceae</taxon>
        <taxon>Mucilaginibacter</taxon>
    </lineage>
</organism>
<protein>
    <submittedName>
        <fullName evidence="2">WG repeat-containing protein</fullName>
    </submittedName>
</protein>
<name>A0A556MKS7_9SPHI</name>